<organism evidence="8">
    <name type="scientific">freshwater metagenome</name>
    <dbReference type="NCBI Taxonomy" id="449393"/>
    <lineage>
        <taxon>unclassified sequences</taxon>
        <taxon>metagenomes</taxon>
        <taxon>ecological metagenomes</taxon>
    </lineage>
</organism>
<feature type="transmembrane region" description="Helical" evidence="7">
    <location>
        <begin position="75"/>
        <end position="95"/>
    </location>
</feature>
<sequence length="370" mass="38835">MSAQTTVSTARTRAPRLLRSVGWPRMSPWQTAVVCVLAALLPLTLSSSFWLGSLTLALIWMVLNMSWNLVLGYSGIWNLGQLAIYAIGGYGAALASERFQLPAVVGLLLGGVAAMLVSLALAIPSLRLRGIYVSLLTFGFAEVVRLLIITDKSGITGGPFGISDFDGFGITSGGVPRARTLYWIALAAVIVTALVMYVLIRSPLGTGLMALRDNPALAAARGISPRRYQSVSFGISGFFAGLAGGLYAYTYGVISPTVMGLGPMTLLVTMMVVGGLGTQTGPIVGTLIIAVISTRLEPYPEFRLISLSVILLAIILLLPRGVVPVVGRLRSRLSSWVNAGTGGGTKKKRPPAKKKRPPAKAEPASAPDGG</sequence>
<feature type="transmembrane region" description="Helical" evidence="7">
    <location>
        <begin position="181"/>
        <end position="200"/>
    </location>
</feature>
<feature type="transmembrane region" description="Helical" evidence="7">
    <location>
        <begin position="304"/>
        <end position="323"/>
    </location>
</feature>
<gene>
    <name evidence="8" type="ORF">UFOPK3992_01610</name>
</gene>
<evidence type="ECO:0000256" key="1">
    <source>
        <dbReference type="ARBA" id="ARBA00004651"/>
    </source>
</evidence>
<accession>A0A6J7QNM4</accession>
<protein>
    <submittedName>
        <fullName evidence="8">Unannotated protein</fullName>
    </submittedName>
</protein>
<keyword evidence="3 7" id="KW-0812">Transmembrane</keyword>
<feature type="transmembrane region" description="Helical" evidence="7">
    <location>
        <begin position="101"/>
        <end position="123"/>
    </location>
</feature>
<dbReference type="EMBL" id="CAFBOZ010000265">
    <property type="protein sequence ID" value="CAB5019257.1"/>
    <property type="molecule type" value="Genomic_DNA"/>
</dbReference>
<dbReference type="GO" id="GO:0015658">
    <property type="term" value="F:branched-chain amino acid transmembrane transporter activity"/>
    <property type="evidence" value="ECO:0007669"/>
    <property type="project" value="InterPro"/>
</dbReference>
<feature type="transmembrane region" description="Helical" evidence="7">
    <location>
        <begin position="266"/>
        <end position="292"/>
    </location>
</feature>
<evidence type="ECO:0000256" key="2">
    <source>
        <dbReference type="ARBA" id="ARBA00022475"/>
    </source>
</evidence>
<dbReference type="Pfam" id="PF02653">
    <property type="entry name" value="BPD_transp_2"/>
    <property type="match status" value="1"/>
</dbReference>
<dbReference type="PANTHER" id="PTHR30482:SF10">
    <property type="entry name" value="HIGH-AFFINITY BRANCHED-CHAIN AMINO ACID TRANSPORT PROTEIN BRAE"/>
    <property type="match status" value="1"/>
</dbReference>
<dbReference type="InterPro" id="IPR001851">
    <property type="entry name" value="ABC_transp_permease"/>
</dbReference>
<evidence type="ECO:0000256" key="7">
    <source>
        <dbReference type="SAM" id="Phobius"/>
    </source>
</evidence>
<evidence type="ECO:0000256" key="3">
    <source>
        <dbReference type="ARBA" id="ARBA00022692"/>
    </source>
</evidence>
<evidence type="ECO:0000256" key="6">
    <source>
        <dbReference type="SAM" id="MobiDB-lite"/>
    </source>
</evidence>
<keyword evidence="4 7" id="KW-1133">Transmembrane helix</keyword>
<dbReference type="CDD" id="cd06581">
    <property type="entry name" value="TM_PBP1_LivM_like"/>
    <property type="match status" value="1"/>
</dbReference>
<dbReference type="AlphaFoldDB" id="A0A6J7QNM4"/>
<evidence type="ECO:0000256" key="4">
    <source>
        <dbReference type="ARBA" id="ARBA00022989"/>
    </source>
</evidence>
<dbReference type="PANTHER" id="PTHR30482">
    <property type="entry name" value="HIGH-AFFINITY BRANCHED-CHAIN AMINO ACID TRANSPORT SYSTEM PERMEASE"/>
    <property type="match status" value="1"/>
</dbReference>
<keyword evidence="5 7" id="KW-0472">Membrane</keyword>
<feature type="transmembrane region" description="Helical" evidence="7">
    <location>
        <begin position="31"/>
        <end position="63"/>
    </location>
</feature>
<keyword evidence="2" id="KW-1003">Cell membrane</keyword>
<feature type="region of interest" description="Disordered" evidence="6">
    <location>
        <begin position="339"/>
        <end position="370"/>
    </location>
</feature>
<name>A0A6J7QNM4_9ZZZZ</name>
<evidence type="ECO:0000313" key="8">
    <source>
        <dbReference type="EMBL" id="CAB5019257.1"/>
    </source>
</evidence>
<feature type="transmembrane region" description="Helical" evidence="7">
    <location>
        <begin position="231"/>
        <end position="254"/>
    </location>
</feature>
<feature type="compositionally biased region" description="Basic residues" evidence="6">
    <location>
        <begin position="345"/>
        <end position="358"/>
    </location>
</feature>
<comment type="subcellular location">
    <subcellularLocation>
        <location evidence="1">Cell membrane</location>
        <topology evidence="1">Multi-pass membrane protein</topology>
    </subcellularLocation>
</comment>
<feature type="transmembrane region" description="Helical" evidence="7">
    <location>
        <begin position="130"/>
        <end position="149"/>
    </location>
</feature>
<reference evidence="8" key="1">
    <citation type="submission" date="2020-05" db="EMBL/GenBank/DDBJ databases">
        <authorList>
            <person name="Chiriac C."/>
            <person name="Salcher M."/>
            <person name="Ghai R."/>
            <person name="Kavagutti S V."/>
        </authorList>
    </citation>
    <scope>NUCLEOTIDE SEQUENCE</scope>
</reference>
<dbReference type="GO" id="GO:0005886">
    <property type="term" value="C:plasma membrane"/>
    <property type="evidence" value="ECO:0007669"/>
    <property type="project" value="UniProtKB-SubCell"/>
</dbReference>
<evidence type="ECO:0000256" key="5">
    <source>
        <dbReference type="ARBA" id="ARBA00023136"/>
    </source>
</evidence>
<proteinExistence type="predicted"/>
<dbReference type="InterPro" id="IPR043428">
    <property type="entry name" value="LivM-like"/>
</dbReference>